<dbReference type="EMBL" id="KZ992543">
    <property type="protein sequence ID" value="RKP09083.1"/>
    <property type="molecule type" value="Genomic_DNA"/>
</dbReference>
<feature type="domain" description="SKI-interacting protein SKIP SNW" evidence="6">
    <location>
        <begin position="182"/>
        <end position="341"/>
    </location>
</feature>
<dbReference type="GO" id="GO:0005681">
    <property type="term" value="C:spliceosomal complex"/>
    <property type="evidence" value="ECO:0007669"/>
    <property type="project" value="UniProtKB-UniRule"/>
</dbReference>
<feature type="compositionally biased region" description="Basic and acidic residues" evidence="5">
    <location>
        <begin position="530"/>
        <end position="554"/>
    </location>
</feature>
<accession>A0A4P9XSH3</accession>
<feature type="coiled-coil region" evidence="4">
    <location>
        <begin position="304"/>
        <end position="331"/>
    </location>
</feature>
<feature type="region of interest" description="Disordered" evidence="5">
    <location>
        <begin position="222"/>
        <end position="241"/>
    </location>
</feature>
<keyword evidence="3" id="KW-0508">mRNA splicing</keyword>
<dbReference type="InterPro" id="IPR017862">
    <property type="entry name" value="SKI-int_prot_SKIP"/>
</dbReference>
<feature type="compositionally biased region" description="Low complexity" evidence="5">
    <location>
        <begin position="16"/>
        <end position="25"/>
    </location>
</feature>
<keyword evidence="3" id="KW-0539">Nucleus</keyword>
<dbReference type="STRING" id="78915.A0A4P9XSH3"/>
<name>A0A4P9XSH3_9FUNG</name>
<feature type="compositionally biased region" description="Low complexity" evidence="5">
    <location>
        <begin position="346"/>
        <end position="355"/>
    </location>
</feature>
<dbReference type="Proteomes" id="UP000271241">
    <property type="component" value="Unassembled WGS sequence"/>
</dbReference>
<evidence type="ECO:0000256" key="1">
    <source>
        <dbReference type="ARBA" id="ARBA00010197"/>
    </source>
</evidence>
<comment type="subunit">
    <text evidence="3">Associated with the spliceosome.</text>
</comment>
<evidence type="ECO:0000256" key="4">
    <source>
        <dbReference type="SAM" id="Coils"/>
    </source>
</evidence>
<sequence>MSGLYGALPKPTHQSPATARPTAPTNALDTVSSALMLSSIDSVRAPPPYGQRANFTPRGEEDYGDGGAFPEIHIPQFPLGMGKKKEAVGKTLALQVDAEGNARYDAVVRQGHDKDRIVHSQFRDLVPLRHRADVGEVSLERPDEEEVQMTTDRTRAALEKIVSGKISAAQPKNVVKKKDEPTYIRYTPGQQGEAHNSGAKQRIIRMSEMPVDPMMPAKFKHTKVPRAPPSPPPPVLHSPPRKLTADEQKAWVIPPCVSNWKNPKGYTIALDKRLAADGRGLQEVTINDNFAKMAEALTAAERHAREEVRVRAKMEQKLAQKEKAAKEESLRMLAQRAREERSNMLSGAGADAAGEGSDEEMPFQEREKLRRERAQERERENRLSRMGAEQRAKHIAREQGRDISEKIALGLAKPTASKEGMFDQRLYNQSAGLDSGFRGEDSYDVYDKPLFQGGASSSIYRPKVGTDSDQYGGGNAEEIGRMLGNERFGAAGLGSSASRADAAQPRDGPVQFERERVEMDPFGMDQFLSDAKKGKRALDDAGEGHGDRGKRTRD</sequence>
<gene>
    <name evidence="7" type="ORF">THASP1DRAFT_29114</name>
</gene>
<reference evidence="8" key="1">
    <citation type="journal article" date="2018" name="Nat. Microbiol.">
        <title>Leveraging single-cell genomics to expand the fungal tree of life.</title>
        <authorList>
            <person name="Ahrendt S.R."/>
            <person name="Quandt C.A."/>
            <person name="Ciobanu D."/>
            <person name="Clum A."/>
            <person name="Salamov A."/>
            <person name="Andreopoulos B."/>
            <person name="Cheng J.F."/>
            <person name="Woyke T."/>
            <person name="Pelin A."/>
            <person name="Henrissat B."/>
            <person name="Reynolds N.K."/>
            <person name="Benny G.L."/>
            <person name="Smith M.E."/>
            <person name="James T.Y."/>
            <person name="Grigoriev I.V."/>
        </authorList>
    </citation>
    <scope>NUCLEOTIDE SEQUENCE [LARGE SCALE GENOMIC DNA]</scope>
    <source>
        <strain evidence="8">RSA 1356</strain>
    </source>
</reference>
<feature type="region of interest" description="Disordered" evidence="5">
    <location>
        <begin position="1"/>
        <end position="26"/>
    </location>
</feature>
<keyword evidence="4" id="KW-0175">Coiled coil</keyword>
<dbReference type="GO" id="GO:0000398">
    <property type="term" value="P:mRNA splicing, via spliceosome"/>
    <property type="evidence" value="ECO:0007669"/>
    <property type="project" value="InterPro"/>
</dbReference>
<dbReference type="PANTHER" id="PTHR12096">
    <property type="entry name" value="NUCLEAR PROTEIN SKIP-RELATED"/>
    <property type="match status" value="1"/>
</dbReference>
<feature type="region of interest" description="Disordered" evidence="5">
    <location>
        <begin position="454"/>
        <end position="554"/>
    </location>
</feature>
<organism evidence="7 8">
    <name type="scientific">Thamnocephalis sphaerospora</name>
    <dbReference type="NCBI Taxonomy" id="78915"/>
    <lineage>
        <taxon>Eukaryota</taxon>
        <taxon>Fungi</taxon>
        <taxon>Fungi incertae sedis</taxon>
        <taxon>Zoopagomycota</taxon>
        <taxon>Zoopagomycotina</taxon>
        <taxon>Zoopagomycetes</taxon>
        <taxon>Zoopagales</taxon>
        <taxon>Sigmoideomycetaceae</taxon>
        <taxon>Thamnocephalis</taxon>
    </lineage>
</organism>
<proteinExistence type="inferred from homology"/>
<keyword evidence="3" id="KW-0747">Spliceosome</keyword>
<evidence type="ECO:0000256" key="3">
    <source>
        <dbReference type="RuleBase" id="RU367140"/>
    </source>
</evidence>
<evidence type="ECO:0000256" key="2">
    <source>
        <dbReference type="ARBA" id="ARBA00022160"/>
    </source>
</evidence>
<comment type="subcellular location">
    <subcellularLocation>
        <location evidence="3">Nucleus</location>
    </subcellularLocation>
</comment>
<dbReference type="InterPro" id="IPR004015">
    <property type="entry name" value="SKI-int_prot_SKIP_SNW-dom"/>
</dbReference>
<protein>
    <recommendedName>
        <fullName evidence="2 3">Pre-mRNA-processing protein 45</fullName>
    </recommendedName>
</protein>
<feature type="region of interest" description="Disordered" evidence="5">
    <location>
        <begin position="336"/>
        <end position="399"/>
    </location>
</feature>
<evidence type="ECO:0000313" key="8">
    <source>
        <dbReference type="Proteomes" id="UP000271241"/>
    </source>
</evidence>
<evidence type="ECO:0000256" key="5">
    <source>
        <dbReference type="SAM" id="MobiDB-lite"/>
    </source>
</evidence>
<feature type="compositionally biased region" description="Low complexity" evidence="5">
    <location>
        <begin position="489"/>
        <end position="503"/>
    </location>
</feature>
<comment type="function">
    <text evidence="3">Involved in pre-mRNA splicing.</text>
</comment>
<keyword evidence="8" id="KW-1185">Reference proteome</keyword>
<feature type="compositionally biased region" description="Basic and acidic residues" evidence="5">
    <location>
        <begin position="363"/>
        <end position="399"/>
    </location>
</feature>
<comment type="similarity">
    <text evidence="1 3">Belongs to the SNW family.</text>
</comment>
<dbReference type="Pfam" id="PF02731">
    <property type="entry name" value="SKIP_SNW"/>
    <property type="match status" value="1"/>
</dbReference>
<evidence type="ECO:0000313" key="7">
    <source>
        <dbReference type="EMBL" id="RKP09083.1"/>
    </source>
</evidence>
<evidence type="ECO:0000259" key="6">
    <source>
        <dbReference type="Pfam" id="PF02731"/>
    </source>
</evidence>
<feature type="compositionally biased region" description="Pro residues" evidence="5">
    <location>
        <begin position="226"/>
        <end position="237"/>
    </location>
</feature>
<keyword evidence="3" id="KW-0507">mRNA processing</keyword>
<dbReference type="AlphaFoldDB" id="A0A4P9XSH3"/>
<dbReference type="OrthoDB" id="666364at2759"/>